<keyword evidence="4" id="KW-1185">Reference proteome</keyword>
<organism evidence="3 4">
    <name type="scientific">Mycena rosella</name>
    <name type="common">Pink bonnet</name>
    <name type="synonym">Agaricus rosellus</name>
    <dbReference type="NCBI Taxonomy" id="1033263"/>
    <lineage>
        <taxon>Eukaryota</taxon>
        <taxon>Fungi</taxon>
        <taxon>Dikarya</taxon>
        <taxon>Basidiomycota</taxon>
        <taxon>Agaricomycotina</taxon>
        <taxon>Agaricomycetes</taxon>
        <taxon>Agaricomycetidae</taxon>
        <taxon>Agaricales</taxon>
        <taxon>Marasmiineae</taxon>
        <taxon>Mycenaceae</taxon>
        <taxon>Mycena</taxon>
    </lineage>
</organism>
<feature type="domain" description="R3H" evidence="2">
    <location>
        <begin position="227"/>
        <end position="290"/>
    </location>
</feature>
<dbReference type="Proteomes" id="UP001221757">
    <property type="component" value="Unassembled WGS sequence"/>
</dbReference>
<dbReference type="InterPro" id="IPR051937">
    <property type="entry name" value="R3H_domain_containing"/>
</dbReference>
<dbReference type="SUPFAM" id="SSF82708">
    <property type="entry name" value="R3H domain"/>
    <property type="match status" value="1"/>
</dbReference>
<gene>
    <name evidence="3" type="ORF">B0H17DRAFT_1128216</name>
</gene>
<dbReference type="PROSITE" id="PS51061">
    <property type="entry name" value="R3H"/>
    <property type="match status" value="1"/>
</dbReference>
<dbReference type="InterPro" id="IPR001374">
    <property type="entry name" value="R3H_dom"/>
</dbReference>
<protein>
    <recommendedName>
        <fullName evidence="2">R3H domain-containing protein</fullName>
    </recommendedName>
</protein>
<dbReference type="EMBL" id="JARKIE010000017">
    <property type="protein sequence ID" value="KAJ7701418.1"/>
    <property type="molecule type" value="Genomic_DNA"/>
</dbReference>
<evidence type="ECO:0000313" key="4">
    <source>
        <dbReference type="Proteomes" id="UP001221757"/>
    </source>
</evidence>
<proteinExistence type="predicted"/>
<dbReference type="InterPro" id="IPR036867">
    <property type="entry name" value="R3H_dom_sf"/>
</dbReference>
<accession>A0AAD7GMA9</accession>
<sequence>MVVQITYTITAAMAGREITAVLRRISDIIEAPGSSTKGLSGKFPEFSLKKPLFRVIWGLTLGAKARAPERQGSLSPFQDVFGVLQGAAEHMQSTSCQGTCLSGALAFAPGVKKPLLDKGGALEKAFLEIDGNSEDEHLSIVRSKSFQVLPAGRPFPSLRSSSESSRPASATLYSTMSVDVAIGSSSPPGSLMPPLPPSNSDYSDISRLVPVQDIDPQILEALASRDRNYVLKLGELMEALITDGASTRSSILPLTSYQHMLFHHCCTYYGLSSEVDPLTKDITVSITPGSRMLTLTRPSRRIADLKLPSIDIPTSSGAGDDADVSDVEEDVAETGSLGRMGFTERHAAYIEARNRIFKGFQEKELKDASSSISAGQYPPIPPIPPLPLQFGSIVPADLPGGHGALSPQWSTWSYGPGVSSGTYDAVWFRSSGIGVDMDMRRRDDDVASVAIGQLGYDRIPGRCDMLTARLPLARQLHRHLAHGVAPAPLAATNIKRRVAASAICKLAAPESGARFAVSARPHANGLSTTADANNDS</sequence>
<keyword evidence="1" id="KW-0597">Phosphoprotein</keyword>
<dbReference type="GO" id="GO:0003676">
    <property type="term" value="F:nucleic acid binding"/>
    <property type="evidence" value="ECO:0007669"/>
    <property type="project" value="UniProtKB-UniRule"/>
</dbReference>
<dbReference type="Gene3D" id="3.30.1370.50">
    <property type="entry name" value="R3H-like domain"/>
    <property type="match status" value="1"/>
</dbReference>
<dbReference type="PANTHER" id="PTHR15672:SF8">
    <property type="entry name" value="PROTEIN ENCORE"/>
    <property type="match status" value="1"/>
</dbReference>
<evidence type="ECO:0000313" key="3">
    <source>
        <dbReference type="EMBL" id="KAJ7701418.1"/>
    </source>
</evidence>
<dbReference type="CDD" id="cd02642">
    <property type="entry name" value="R3H_encore_like"/>
    <property type="match status" value="1"/>
</dbReference>
<evidence type="ECO:0000256" key="1">
    <source>
        <dbReference type="ARBA" id="ARBA00022553"/>
    </source>
</evidence>
<dbReference type="AlphaFoldDB" id="A0AAD7GMA9"/>
<comment type="caution">
    <text evidence="3">The sequence shown here is derived from an EMBL/GenBank/DDBJ whole genome shotgun (WGS) entry which is preliminary data.</text>
</comment>
<name>A0AAD7GMA9_MYCRO</name>
<reference evidence="3" key="1">
    <citation type="submission" date="2023-03" db="EMBL/GenBank/DDBJ databases">
        <title>Massive genome expansion in bonnet fungi (Mycena s.s.) driven by repeated elements and novel gene families across ecological guilds.</title>
        <authorList>
            <consortium name="Lawrence Berkeley National Laboratory"/>
            <person name="Harder C.B."/>
            <person name="Miyauchi S."/>
            <person name="Viragh M."/>
            <person name="Kuo A."/>
            <person name="Thoen E."/>
            <person name="Andreopoulos B."/>
            <person name="Lu D."/>
            <person name="Skrede I."/>
            <person name="Drula E."/>
            <person name="Henrissat B."/>
            <person name="Morin E."/>
            <person name="Kohler A."/>
            <person name="Barry K."/>
            <person name="LaButti K."/>
            <person name="Morin E."/>
            <person name="Salamov A."/>
            <person name="Lipzen A."/>
            <person name="Mereny Z."/>
            <person name="Hegedus B."/>
            <person name="Baldrian P."/>
            <person name="Stursova M."/>
            <person name="Weitz H."/>
            <person name="Taylor A."/>
            <person name="Grigoriev I.V."/>
            <person name="Nagy L.G."/>
            <person name="Martin F."/>
            <person name="Kauserud H."/>
        </authorList>
    </citation>
    <scope>NUCLEOTIDE SEQUENCE</scope>
    <source>
        <strain evidence="3">CBHHK067</strain>
    </source>
</reference>
<evidence type="ECO:0000259" key="2">
    <source>
        <dbReference type="PROSITE" id="PS51061"/>
    </source>
</evidence>
<dbReference type="PANTHER" id="PTHR15672">
    <property type="entry name" value="CAMP-REGULATED PHOSPHOPROTEIN 21 RELATED R3H DOMAIN CONTAINING PROTEIN"/>
    <property type="match status" value="1"/>
</dbReference>